<dbReference type="Gene3D" id="3.40.190.10">
    <property type="entry name" value="Periplasmic binding protein-like II"/>
    <property type="match status" value="1"/>
</dbReference>
<evidence type="ECO:0000256" key="1">
    <source>
        <dbReference type="SAM" id="MobiDB-lite"/>
    </source>
</evidence>
<sequence length="590" mass="62933">MSRLRSIGAVLGLLVTTVLAGCSGSGGPPDGQRSAAAAYGSQSIGAAPVTGLRDGGTLTLGISAWPTQLNYHQVDGATDGVSQLAQLVEPGLFRRDARGVPHPDTDYLLSAKITDTSPQTVLYRLNPKARWSDGRSVGAADFAAQWRAIGRGDSRYHIADPTGYDQIASVSAGAGGGGAHEVKVVFRTPYTDWQRLFTPLYPASAIGTPDRFNQGWVDRIPVSAGPFKVASLDDTTETATVVRDPAWWGTRPRLDRIVLRTLLPGAALQAYRNGEIDAVNAGTAEDYAQLKDAGDSEIRIGSSWDEVHVALNGAAGPLTDIDVRHAVQRAVDRQALADVAAKGLPVGVPLLGNHIFMVNQPGYADHSATWGTHDLAEARRILDRAGWKQHGPGEPRTKNGRTLRLRFVVSTATTRLGLDLSQLVQSMLGQAGIKVDIVKVPANDYTAKYLNHGNFDLAMFRFVGLTYPSGVLSIYEQPHDGASLLNYGRVGDATVDTLLRQAAGTLDTRRATELYNRADAEIWRLGHDIELYQRPQLMAVRAGLANYGIPGLGDIDWTKVGWARSRSGAGATTAARTGTAAASPAPRATP</sequence>
<dbReference type="Proteomes" id="UP001595824">
    <property type="component" value="Unassembled WGS sequence"/>
</dbReference>
<dbReference type="Gene3D" id="3.90.76.10">
    <property type="entry name" value="Dipeptide-binding Protein, Domain 1"/>
    <property type="match status" value="1"/>
</dbReference>
<evidence type="ECO:0000313" key="5">
    <source>
        <dbReference type="Proteomes" id="UP001595824"/>
    </source>
</evidence>
<dbReference type="Pfam" id="PF00496">
    <property type="entry name" value="SBP_bac_5"/>
    <property type="match status" value="1"/>
</dbReference>
<organism evidence="4 5">
    <name type="scientific">Streptomyces andamanensis</name>
    <dbReference type="NCBI Taxonomy" id="1565035"/>
    <lineage>
        <taxon>Bacteria</taxon>
        <taxon>Bacillati</taxon>
        <taxon>Actinomycetota</taxon>
        <taxon>Actinomycetes</taxon>
        <taxon>Kitasatosporales</taxon>
        <taxon>Streptomycetaceae</taxon>
        <taxon>Streptomyces</taxon>
    </lineage>
</organism>
<accession>A0ABV8TPP8</accession>
<feature type="region of interest" description="Disordered" evidence="1">
    <location>
        <begin position="571"/>
        <end position="590"/>
    </location>
</feature>
<proteinExistence type="predicted"/>
<dbReference type="InterPro" id="IPR030678">
    <property type="entry name" value="Peptide/Ni-bd"/>
</dbReference>
<gene>
    <name evidence="4" type="ORF">ACFPC0_34170</name>
</gene>
<feature type="chain" id="PRO_5046673927" evidence="2">
    <location>
        <begin position="21"/>
        <end position="590"/>
    </location>
</feature>
<dbReference type="RefSeq" id="WP_381744153.1">
    <property type="nucleotide sequence ID" value="NZ_JBHSDP010000029.1"/>
</dbReference>
<protein>
    <submittedName>
        <fullName evidence="4">ABC transporter family substrate-binding protein</fullName>
    </submittedName>
</protein>
<comment type="caution">
    <text evidence="4">The sequence shown here is derived from an EMBL/GenBank/DDBJ whole genome shotgun (WGS) entry which is preliminary data.</text>
</comment>
<dbReference type="PIRSF" id="PIRSF002741">
    <property type="entry name" value="MppA"/>
    <property type="match status" value="1"/>
</dbReference>
<dbReference type="CDD" id="cd08501">
    <property type="entry name" value="PBP2_Lpqw"/>
    <property type="match status" value="1"/>
</dbReference>
<dbReference type="PROSITE" id="PS51257">
    <property type="entry name" value="PROKAR_LIPOPROTEIN"/>
    <property type="match status" value="1"/>
</dbReference>
<dbReference type="InterPro" id="IPR039424">
    <property type="entry name" value="SBP_5"/>
</dbReference>
<evidence type="ECO:0000313" key="4">
    <source>
        <dbReference type="EMBL" id="MFC4332729.1"/>
    </source>
</evidence>
<dbReference type="PANTHER" id="PTHR30290">
    <property type="entry name" value="PERIPLASMIC BINDING COMPONENT OF ABC TRANSPORTER"/>
    <property type="match status" value="1"/>
</dbReference>
<dbReference type="EMBL" id="JBHSDP010000029">
    <property type="protein sequence ID" value="MFC4332729.1"/>
    <property type="molecule type" value="Genomic_DNA"/>
</dbReference>
<evidence type="ECO:0000259" key="3">
    <source>
        <dbReference type="Pfam" id="PF00496"/>
    </source>
</evidence>
<evidence type="ECO:0000256" key="2">
    <source>
        <dbReference type="SAM" id="SignalP"/>
    </source>
</evidence>
<dbReference type="SUPFAM" id="SSF53850">
    <property type="entry name" value="Periplasmic binding protein-like II"/>
    <property type="match status" value="1"/>
</dbReference>
<feature type="domain" description="Solute-binding protein family 5" evidence="3">
    <location>
        <begin position="118"/>
        <end position="465"/>
    </location>
</feature>
<dbReference type="PANTHER" id="PTHR30290:SF65">
    <property type="entry name" value="MONOACYL PHOSPHATIDYLINOSITOL TETRAMANNOSIDE-BINDING PROTEIN LPQW-RELATED"/>
    <property type="match status" value="1"/>
</dbReference>
<keyword evidence="5" id="KW-1185">Reference proteome</keyword>
<feature type="signal peptide" evidence="2">
    <location>
        <begin position="1"/>
        <end position="20"/>
    </location>
</feature>
<keyword evidence="2" id="KW-0732">Signal</keyword>
<name>A0ABV8TPP8_9ACTN</name>
<dbReference type="InterPro" id="IPR000914">
    <property type="entry name" value="SBP_5_dom"/>
</dbReference>
<reference evidence="5" key="1">
    <citation type="journal article" date="2019" name="Int. J. Syst. Evol. Microbiol.">
        <title>The Global Catalogue of Microorganisms (GCM) 10K type strain sequencing project: providing services to taxonomists for standard genome sequencing and annotation.</title>
        <authorList>
            <consortium name="The Broad Institute Genomics Platform"/>
            <consortium name="The Broad Institute Genome Sequencing Center for Infectious Disease"/>
            <person name="Wu L."/>
            <person name="Ma J."/>
        </authorList>
    </citation>
    <scope>NUCLEOTIDE SEQUENCE [LARGE SCALE GENOMIC DNA]</scope>
    <source>
        <strain evidence="5">PCU 347</strain>
    </source>
</reference>
<dbReference type="Gene3D" id="3.10.105.10">
    <property type="entry name" value="Dipeptide-binding Protein, Domain 3"/>
    <property type="match status" value="1"/>
</dbReference>